<evidence type="ECO:0000313" key="1">
    <source>
        <dbReference type="EMBL" id="PNI94865.1"/>
    </source>
</evidence>
<sequence length="55" mass="6400">PRWPRTCWLWGMEVSRGRRRGAPHAQTSGGCACGWRRSWGRWAPSSSSERRARRC</sequence>
<name>A0A2J8QF15_PANTR</name>
<dbReference type="AlphaFoldDB" id="A0A2J8QF15"/>
<dbReference type="Proteomes" id="UP000236370">
    <property type="component" value="Unassembled WGS sequence"/>
</dbReference>
<comment type="caution">
    <text evidence="1">The sequence shown here is derived from an EMBL/GenBank/DDBJ whole genome shotgun (WGS) entry which is preliminary data.</text>
</comment>
<dbReference type="EMBL" id="NBAG03000039">
    <property type="protein sequence ID" value="PNI94865.1"/>
    <property type="molecule type" value="Genomic_DNA"/>
</dbReference>
<protein>
    <submittedName>
        <fullName evidence="1">FAM98C isoform 6</fullName>
    </submittedName>
</protein>
<reference evidence="1 2" key="1">
    <citation type="submission" date="2017-12" db="EMBL/GenBank/DDBJ databases">
        <title>High-resolution comparative analysis of great ape genomes.</title>
        <authorList>
            <person name="Pollen A."/>
            <person name="Hastie A."/>
            <person name="Hormozdiari F."/>
            <person name="Dougherty M."/>
            <person name="Liu R."/>
            <person name="Chaisson M."/>
            <person name="Hoppe E."/>
            <person name="Hill C."/>
            <person name="Pang A."/>
            <person name="Hillier L."/>
            <person name="Baker C."/>
            <person name="Armstrong J."/>
            <person name="Shendure J."/>
            <person name="Paten B."/>
            <person name="Wilson R."/>
            <person name="Chao H."/>
            <person name="Schneider V."/>
            <person name="Ventura M."/>
            <person name="Kronenberg Z."/>
            <person name="Murali S."/>
            <person name="Gordon D."/>
            <person name="Cantsilieris S."/>
            <person name="Munson K."/>
            <person name="Nelson B."/>
            <person name="Raja A."/>
            <person name="Underwood J."/>
            <person name="Diekhans M."/>
            <person name="Fiddes I."/>
            <person name="Haussler D."/>
            <person name="Eichler E."/>
        </authorList>
    </citation>
    <scope>NUCLEOTIDE SEQUENCE [LARGE SCALE GENOMIC DNA]</scope>
    <source>
        <strain evidence="1">Yerkes chimp pedigree #C0471</strain>
    </source>
</reference>
<organism evidence="1 2">
    <name type="scientific">Pan troglodytes</name>
    <name type="common">Chimpanzee</name>
    <dbReference type="NCBI Taxonomy" id="9598"/>
    <lineage>
        <taxon>Eukaryota</taxon>
        <taxon>Metazoa</taxon>
        <taxon>Chordata</taxon>
        <taxon>Craniata</taxon>
        <taxon>Vertebrata</taxon>
        <taxon>Euteleostomi</taxon>
        <taxon>Mammalia</taxon>
        <taxon>Eutheria</taxon>
        <taxon>Euarchontoglires</taxon>
        <taxon>Primates</taxon>
        <taxon>Haplorrhini</taxon>
        <taxon>Catarrhini</taxon>
        <taxon>Hominidae</taxon>
        <taxon>Pan</taxon>
    </lineage>
</organism>
<gene>
    <name evidence="1" type="ORF">CK820_G0030359</name>
</gene>
<accession>A0A2J8QF15</accession>
<feature type="non-terminal residue" evidence="1">
    <location>
        <position position="1"/>
    </location>
</feature>
<evidence type="ECO:0000313" key="2">
    <source>
        <dbReference type="Proteomes" id="UP000236370"/>
    </source>
</evidence>
<proteinExistence type="predicted"/>